<organism evidence="2 3">
    <name type="scientific">Kibdelosporangium phytohabitans</name>
    <dbReference type="NCBI Taxonomy" id="860235"/>
    <lineage>
        <taxon>Bacteria</taxon>
        <taxon>Bacillati</taxon>
        <taxon>Actinomycetota</taxon>
        <taxon>Actinomycetes</taxon>
        <taxon>Pseudonocardiales</taxon>
        <taxon>Pseudonocardiaceae</taxon>
        <taxon>Kibdelosporangium</taxon>
    </lineage>
</organism>
<gene>
    <name evidence="2" type="ORF">AOZ06_23135</name>
</gene>
<reference evidence="2 3" key="1">
    <citation type="submission" date="2015-07" db="EMBL/GenBank/DDBJ databases">
        <title>Genome sequencing of Kibdelosporangium phytohabitans.</title>
        <authorList>
            <person name="Qin S."/>
            <person name="Xing K."/>
        </authorList>
    </citation>
    <scope>NUCLEOTIDE SEQUENCE [LARGE SCALE GENOMIC DNA]</scope>
    <source>
        <strain evidence="2 3">KLBMP1111</strain>
    </source>
</reference>
<dbReference type="OrthoDB" id="1951467at2"/>
<dbReference type="AlphaFoldDB" id="A0A0N7F3S1"/>
<keyword evidence="3" id="KW-1185">Reference proteome</keyword>
<dbReference type="STRING" id="860235.AOZ06_23135"/>
<protein>
    <submittedName>
        <fullName evidence="2">ABC transporter substrate-binding protein</fullName>
    </submittedName>
</protein>
<name>A0A0N7F3S1_9PSEU</name>
<dbReference type="Proteomes" id="UP000063699">
    <property type="component" value="Chromosome"/>
</dbReference>
<dbReference type="RefSeq" id="WP_054291319.1">
    <property type="nucleotide sequence ID" value="NZ_CP012752.1"/>
</dbReference>
<accession>A0A0N7F3S1</accession>
<proteinExistence type="predicted"/>
<evidence type="ECO:0000256" key="1">
    <source>
        <dbReference type="SAM" id="SignalP"/>
    </source>
</evidence>
<keyword evidence="1" id="KW-0732">Signal</keyword>
<dbReference type="SUPFAM" id="SSF53807">
    <property type="entry name" value="Helical backbone' metal receptor"/>
    <property type="match status" value="1"/>
</dbReference>
<evidence type="ECO:0000313" key="3">
    <source>
        <dbReference type="Proteomes" id="UP000063699"/>
    </source>
</evidence>
<feature type="chain" id="PRO_5039428283" evidence="1">
    <location>
        <begin position="24"/>
        <end position="267"/>
    </location>
</feature>
<dbReference type="EMBL" id="CP012752">
    <property type="protein sequence ID" value="ALG09415.1"/>
    <property type="molecule type" value="Genomic_DNA"/>
</dbReference>
<dbReference type="Gene3D" id="3.40.50.1980">
    <property type="entry name" value="Nitrogenase molybdenum iron protein domain"/>
    <property type="match status" value="1"/>
</dbReference>
<dbReference type="KEGG" id="kphy:AOZ06_23135"/>
<sequence>MAVIGLRTAAVAGLLALTTACGAESQPAPGGAQNNGAQNSAAAKKVVAASSWEAAFAKAAGAKDISVIVPPSVAHGADYDPKPSDLSKVASADLVLYAEFEGFAGKIKDASGSSAKLHQVNLDNSPDVVRAEVRKIAEKIGTTADADTWLSTYDKEITDLQGKVKQAWVGGKPPKVVAQVFVTYAAKLAGADVLGTYGPQPVTPGQLADLTGKKPELVLDNTHMSTGQVMPGAATKQVNIINYPGGDYDLLGVYRTNADEIIKALRA</sequence>
<feature type="signal peptide" evidence="1">
    <location>
        <begin position="1"/>
        <end position="23"/>
    </location>
</feature>
<evidence type="ECO:0000313" key="2">
    <source>
        <dbReference type="EMBL" id="ALG09415.1"/>
    </source>
</evidence>
<dbReference type="PROSITE" id="PS51257">
    <property type="entry name" value="PROKAR_LIPOPROTEIN"/>
    <property type="match status" value="1"/>
</dbReference>